<protein>
    <submittedName>
        <fullName evidence="1">Uncharacterized protein</fullName>
    </submittedName>
</protein>
<sequence length="106" mass="12603">MILWDCADIQAKDNELLIVIWFKKPQTDDHMIFRYSSGWERDVPNLYCLVLNRHGNRIFMIINGEGIAHTYLFQKIRILLDKEPQSGIRELSQFNLIFPYPSRGFE</sequence>
<comment type="caution">
    <text evidence="1">The sequence shown here is derived from an EMBL/GenBank/DDBJ whole genome shotgun (WGS) entry which is preliminary data.</text>
</comment>
<gene>
    <name evidence="1" type="ORF">Dpo_3c01380</name>
</gene>
<keyword evidence="2" id="KW-1185">Reference proteome</keyword>
<dbReference type="Proteomes" id="UP000014216">
    <property type="component" value="Unassembled WGS sequence"/>
</dbReference>
<proteinExistence type="predicted"/>
<evidence type="ECO:0000313" key="1">
    <source>
        <dbReference type="EMBL" id="EMS79995.1"/>
    </source>
</evidence>
<accession>S0FZA2</accession>
<dbReference type="AlphaFoldDB" id="S0FZA2"/>
<organism evidence="1 2">
    <name type="scientific">Desulfotignum phosphitoxidans DSM 13687</name>
    <dbReference type="NCBI Taxonomy" id="1286635"/>
    <lineage>
        <taxon>Bacteria</taxon>
        <taxon>Pseudomonadati</taxon>
        <taxon>Thermodesulfobacteriota</taxon>
        <taxon>Desulfobacteria</taxon>
        <taxon>Desulfobacterales</taxon>
        <taxon>Desulfobacteraceae</taxon>
        <taxon>Desulfotignum</taxon>
    </lineage>
</organism>
<evidence type="ECO:0000313" key="2">
    <source>
        <dbReference type="Proteomes" id="UP000014216"/>
    </source>
</evidence>
<dbReference type="EMBL" id="APJX01000003">
    <property type="protein sequence ID" value="EMS79995.1"/>
    <property type="molecule type" value="Genomic_DNA"/>
</dbReference>
<reference evidence="1 2" key="1">
    <citation type="journal article" date="2013" name="Genome Announc.">
        <title>Draft Genome Sequence of Desulfotignum phosphitoxidans DSM 13687 Strain FiPS-3.</title>
        <authorList>
            <person name="Poehlein A."/>
            <person name="Daniel R."/>
            <person name="Simeonova D.D."/>
        </authorList>
    </citation>
    <scope>NUCLEOTIDE SEQUENCE [LARGE SCALE GENOMIC DNA]</scope>
    <source>
        <strain evidence="1 2">DSM 13687</strain>
    </source>
</reference>
<name>S0FZA2_9BACT</name>